<evidence type="ECO:0000256" key="3">
    <source>
        <dbReference type="ARBA" id="ARBA00004430"/>
    </source>
</evidence>
<feature type="coiled-coil region" evidence="18">
    <location>
        <begin position="326"/>
        <end position="443"/>
    </location>
</feature>
<evidence type="ECO:0000256" key="18">
    <source>
        <dbReference type="SAM" id="Coils"/>
    </source>
</evidence>
<dbReference type="GO" id="GO:0005923">
    <property type="term" value="C:bicellular tight junction"/>
    <property type="evidence" value="ECO:0007669"/>
    <property type="project" value="UniProtKB-SubCell"/>
</dbReference>
<dbReference type="InterPro" id="IPR031139">
    <property type="entry name" value="RPGRIP1_fam"/>
</dbReference>
<evidence type="ECO:0000256" key="5">
    <source>
        <dbReference type="ARBA" id="ARBA00006042"/>
    </source>
</evidence>
<dbReference type="FunFam" id="2.60.40.150:FF:000196">
    <property type="entry name" value="Protein fantom"/>
    <property type="match status" value="1"/>
</dbReference>
<dbReference type="GO" id="GO:0005930">
    <property type="term" value="C:axoneme"/>
    <property type="evidence" value="ECO:0007669"/>
    <property type="project" value="UniProtKB-SubCell"/>
</dbReference>
<keyword evidence="10 18" id="KW-0175">Coiled coil</keyword>
<dbReference type="GO" id="GO:1905515">
    <property type="term" value="P:non-motile cilium assembly"/>
    <property type="evidence" value="ECO:0007669"/>
    <property type="project" value="TreeGrafter"/>
</dbReference>
<dbReference type="GO" id="GO:0036064">
    <property type="term" value="C:ciliary basal body"/>
    <property type="evidence" value="ECO:0007669"/>
    <property type="project" value="UniProtKB-ARBA"/>
</dbReference>
<name>A0A6P5K7G9_PHACI</name>
<feature type="region of interest" description="Disordered" evidence="19">
    <location>
        <begin position="1"/>
        <end position="22"/>
    </location>
</feature>
<evidence type="ECO:0000256" key="7">
    <source>
        <dbReference type="ARBA" id="ARBA00022490"/>
    </source>
</evidence>
<evidence type="ECO:0000256" key="11">
    <source>
        <dbReference type="ARBA" id="ARBA00023069"/>
    </source>
</evidence>
<dbReference type="Pfam" id="PF00168">
    <property type="entry name" value="C2"/>
    <property type="match status" value="1"/>
</dbReference>
<dbReference type="InterPro" id="IPR000008">
    <property type="entry name" value="C2_dom"/>
</dbReference>
<evidence type="ECO:0000256" key="15">
    <source>
        <dbReference type="ARBA" id="ARBA00071893"/>
    </source>
</evidence>
<dbReference type="Proteomes" id="UP000515140">
    <property type="component" value="Unplaced"/>
</dbReference>
<dbReference type="PANTHER" id="PTHR14240:SF4">
    <property type="entry name" value="PROTEIN FANTOM"/>
    <property type="match status" value="1"/>
</dbReference>
<feature type="region of interest" description="Disordered" evidence="19">
    <location>
        <begin position="165"/>
        <end position="186"/>
    </location>
</feature>
<dbReference type="SMART" id="SM00239">
    <property type="entry name" value="C2"/>
    <property type="match status" value="2"/>
</dbReference>
<keyword evidence="6" id="KW-0796">Tight junction</keyword>
<keyword evidence="8" id="KW-0677">Repeat</keyword>
<dbReference type="AlphaFoldDB" id="A0A6P5K7G9"/>
<evidence type="ECO:0000256" key="4">
    <source>
        <dbReference type="ARBA" id="ARBA00004435"/>
    </source>
</evidence>
<protein>
    <recommendedName>
        <fullName evidence="15">Protein fantom</fullName>
    </recommendedName>
    <alternativeName>
        <fullName evidence="16">Nephrocystin-8</fullName>
    </alternativeName>
    <alternativeName>
        <fullName evidence="17">RPGR-interacting protein 1-like protein</fullName>
    </alternativeName>
</protein>
<evidence type="ECO:0000313" key="22">
    <source>
        <dbReference type="RefSeq" id="XP_020840847.1"/>
    </source>
</evidence>
<evidence type="ECO:0000259" key="20">
    <source>
        <dbReference type="PROSITE" id="PS50004"/>
    </source>
</evidence>
<dbReference type="InterPro" id="IPR035892">
    <property type="entry name" value="C2_domain_sf"/>
</dbReference>
<evidence type="ECO:0000256" key="2">
    <source>
        <dbReference type="ARBA" id="ARBA00004300"/>
    </source>
</evidence>
<feature type="coiled-coil region" evidence="18">
    <location>
        <begin position="100"/>
        <end position="134"/>
    </location>
</feature>
<dbReference type="InterPro" id="IPR041091">
    <property type="entry name" value="RPGRIP1_C"/>
</dbReference>
<proteinExistence type="inferred from homology"/>
<evidence type="ECO:0000256" key="8">
    <source>
        <dbReference type="ARBA" id="ARBA00022737"/>
    </source>
</evidence>
<dbReference type="GO" id="GO:0046548">
    <property type="term" value="P:retinal rod cell development"/>
    <property type="evidence" value="ECO:0007669"/>
    <property type="project" value="TreeGrafter"/>
</dbReference>
<keyword evidence="13" id="KW-0966">Cell projection</keyword>
<evidence type="ECO:0000256" key="1">
    <source>
        <dbReference type="ARBA" id="ARBA00004120"/>
    </source>
</evidence>
<feature type="region of interest" description="Disordered" evidence="19">
    <location>
        <begin position="1040"/>
        <end position="1069"/>
    </location>
</feature>
<evidence type="ECO:0000256" key="13">
    <source>
        <dbReference type="ARBA" id="ARBA00023273"/>
    </source>
</evidence>
<organism evidence="21 22">
    <name type="scientific">Phascolarctos cinereus</name>
    <name type="common">Koala</name>
    <dbReference type="NCBI Taxonomy" id="38626"/>
    <lineage>
        <taxon>Eukaryota</taxon>
        <taxon>Metazoa</taxon>
        <taxon>Chordata</taxon>
        <taxon>Craniata</taxon>
        <taxon>Vertebrata</taxon>
        <taxon>Euteleostomi</taxon>
        <taxon>Mammalia</taxon>
        <taxon>Metatheria</taxon>
        <taxon>Diprotodontia</taxon>
        <taxon>Phascolarctidae</taxon>
        <taxon>Phascolarctos</taxon>
    </lineage>
</organism>
<keyword evidence="12" id="KW-0206">Cytoskeleton</keyword>
<dbReference type="GO" id="GO:0031870">
    <property type="term" value="F:thromboxane A2 receptor binding"/>
    <property type="evidence" value="ECO:0007669"/>
    <property type="project" value="TreeGrafter"/>
</dbReference>
<dbReference type="CTD" id="23322"/>
<evidence type="ECO:0000256" key="14">
    <source>
        <dbReference type="ARBA" id="ARBA00058876"/>
    </source>
</evidence>
<dbReference type="FunFam" id="2.60.40.150:FF:000075">
    <property type="entry name" value="protein fantom isoform X1"/>
    <property type="match status" value="1"/>
</dbReference>
<dbReference type="PROSITE" id="PS50004">
    <property type="entry name" value="C2"/>
    <property type="match status" value="1"/>
</dbReference>
<evidence type="ECO:0000256" key="16">
    <source>
        <dbReference type="ARBA" id="ARBA00078503"/>
    </source>
</evidence>
<dbReference type="GO" id="GO:0032391">
    <property type="term" value="C:photoreceptor connecting cilium"/>
    <property type="evidence" value="ECO:0007669"/>
    <property type="project" value="TreeGrafter"/>
</dbReference>
<dbReference type="FunFam" id="2.60.40.150:FF:000073">
    <property type="entry name" value="protein fantom isoform X1"/>
    <property type="match status" value="1"/>
</dbReference>
<evidence type="ECO:0000256" key="10">
    <source>
        <dbReference type="ARBA" id="ARBA00023054"/>
    </source>
</evidence>
<dbReference type="GO" id="GO:0009966">
    <property type="term" value="P:regulation of signal transduction"/>
    <property type="evidence" value="ECO:0007669"/>
    <property type="project" value="UniProtKB-ARBA"/>
</dbReference>
<reference evidence="22" key="1">
    <citation type="submission" date="2025-08" db="UniProtKB">
        <authorList>
            <consortium name="RefSeq"/>
        </authorList>
    </citation>
    <scope>IDENTIFICATION</scope>
    <source>
        <tissue evidence="22">Spleen</tissue>
    </source>
</reference>
<evidence type="ECO:0000256" key="9">
    <source>
        <dbReference type="ARBA" id="ARBA00022949"/>
    </source>
</evidence>
<dbReference type="RefSeq" id="XP_020840847.1">
    <property type="nucleotide sequence ID" value="XM_020985188.1"/>
</dbReference>
<feature type="coiled-coil region" evidence="18">
    <location>
        <begin position="480"/>
        <end position="535"/>
    </location>
</feature>
<keyword evidence="11" id="KW-0969">Cilium</keyword>
<evidence type="ECO:0000256" key="17">
    <source>
        <dbReference type="ARBA" id="ARBA00082462"/>
    </source>
</evidence>
<dbReference type="Pfam" id="PF18111">
    <property type="entry name" value="RPGR1_C"/>
    <property type="match status" value="1"/>
</dbReference>
<sequence>MSSPTDETAGDLPVKDTGPRLLGGLKVPWNSKSRQLVSRVSREELEDRFLRLHEENIVLKQHASKQEDKIKRMATKLIRLVNDKKRCERIGGGPKRQGRDVELEETIEQLQERVHELEKQNEGLRNKLISTKQQLQFQGHRHTPYNHVQSRINTGRRKVNEISDFQESPRKGTKLQDAVEAGTPQPSITGVKQRLLQEAREEIKALESLVETQRDQILDLEHMAEVLKTQMRRKENEYEASLLQLREQQATDQRSNIRENVELIKLNKQLMEKSNALTVMEGKYIQLQEKQRHLKASHDALLANGDELNLQLKEHRLKCFSLEKQLQSKSFVEKKLQDKINDLEREKELLKENYDKLYNSAFSVTHEEQWKLKEQQLKLQIAQLETAIKSDLADKNEILDRLKVERDQTEKLTQENKELQLHYLEHKQQLDELKNHMKFFSKESEIDMTEFSEALMLIKSRKEQKSGQLSFLEKVDGDINKDLEKSIRELQATHAETVQELEKTRNMLIMQHKINKDYQMEVEAVTQKLESFQQDYDLKIKQYVHLLDIRAARIRKLEAQLKDIAYGTKQYRFKPEIMPDDPVDEFNEAIHLERGENLFEIHISKLTLSSEAIQASGDQEPSTFCTYAFYDFELQTTPVVSGLHPVYNFTSQYLVHVNDFFLQYIQKNGVTLEVHQAYSTDYETVAACQLRFHEILEKNGRILGAANLVGIKGDIPHYGTIEYWVRLRVPMDQAIRLYRERAKALGYITSNFKRPEQMHQQIPKTADLSLTSDDNLNELHITIKCCSNLKSGATKSHVQPNPYVVYKFFDFADHDTAIIPNSNDPQFDDHMCFPVPMNPNLDRYLKSESLSFYVFDDSDTQQNTYIGKVDVPLISLAHDRYISGIFELTDHKKHHTGTIEVVLKWKFTYLLPSSSAAPEDLMNVIKKEESEADKKLHRASSVTTPVVVPIPKPRQRTIPTDKKVSFVDITSHQDSMSISDEDVQKSSPEMKVTKKLQVKASSVPDIPEALPERMVEKVNENVQEMWQGKDEDFSHLSMGQLAGQSSSASEDDTEISEELEREEVQEERLDSDAVDSIITDSDDCIVPSPMSKNVKQPSEKIRIEIIALSLNDSRVAMDDTIQRLFVECRFYNFPAEETPVSLPKPKSGQWVYYNYSNVLYVDKETNQARRESLKTILQRPEMPNGSIQFTVVSDPPEDEQDLECEDIGISHVSLIEIFQEKKDIIEQNIDVFDAQVDGEVIGKLRITVEALHALYSIYEEYRDELET</sequence>
<dbReference type="SUPFAM" id="SSF49562">
    <property type="entry name" value="C2 domain (Calcium/lipid-binding domain, CaLB)"/>
    <property type="match status" value="2"/>
</dbReference>
<evidence type="ECO:0000256" key="19">
    <source>
        <dbReference type="SAM" id="MobiDB-lite"/>
    </source>
</evidence>
<keyword evidence="9" id="KW-0965">Cell junction</keyword>
<dbReference type="Pfam" id="PF11618">
    <property type="entry name" value="C2-C2_1"/>
    <property type="match status" value="1"/>
</dbReference>
<dbReference type="GeneID" id="110207495"/>
<feature type="coiled-coil region" evidence="18">
    <location>
        <begin position="192"/>
        <end position="251"/>
    </location>
</feature>
<comment type="subcellular location">
    <subcellularLocation>
        <location evidence="4">Cell junction</location>
        <location evidence="4">Tight junction</location>
    </subcellularLocation>
    <subcellularLocation>
        <location evidence="3">Cytoplasm</location>
        <location evidence="3">Cytoskeleton</location>
        <location evidence="3">Cilium axoneme</location>
    </subcellularLocation>
    <subcellularLocation>
        <location evidence="1">Cytoplasm</location>
        <location evidence="1">Cytoskeleton</location>
        <location evidence="1">Cilium basal body</location>
    </subcellularLocation>
    <subcellularLocation>
        <location evidence="2">Cytoplasm</location>
        <location evidence="2">Cytoskeleton</location>
        <location evidence="2">Microtubule organizing center</location>
        <location evidence="2">Centrosome</location>
    </subcellularLocation>
</comment>
<evidence type="ECO:0000313" key="21">
    <source>
        <dbReference type="Proteomes" id="UP000515140"/>
    </source>
</evidence>
<dbReference type="InterPro" id="IPR021656">
    <property type="entry name" value="C2-C2_1"/>
</dbReference>
<keyword evidence="21" id="KW-1185">Reference proteome</keyword>
<evidence type="ECO:0000256" key="12">
    <source>
        <dbReference type="ARBA" id="ARBA00023212"/>
    </source>
</evidence>
<dbReference type="PANTHER" id="PTHR14240">
    <property type="entry name" value="RETINITIS PIGMENTOSA GTPASE REGULATOR-INTERACTING PROTEIN"/>
    <property type="match status" value="1"/>
</dbReference>
<evidence type="ECO:0000256" key="6">
    <source>
        <dbReference type="ARBA" id="ARBA00022427"/>
    </source>
</evidence>
<gene>
    <name evidence="22" type="primary">RPGRIP1L</name>
</gene>
<comment type="function">
    <text evidence="14">Negatively regulates signaling through the G-protein coupled thromboxane A2 receptor (TBXA2R). May be involved in mechanisms like programmed cell death, craniofacial development, patterning of the limbs, and formation of the left-right axis. Involved in the organization of apical junctions; the function is proposed to implicate a NPHP1-4-8 module. Does not seem to be strictly required for ciliogenesis. Involved in establishment of planar cell polarity such as in cochlear sensory epithelium and is proposed to implicate stabilization of disheveled proteins. Involved in regulation of proteasomal activity at the primary cilium probably implicating association with PSDM2.</text>
</comment>
<keyword evidence="7" id="KW-0963">Cytoplasm</keyword>
<feature type="domain" description="C2" evidence="20">
    <location>
        <begin position="764"/>
        <end position="886"/>
    </location>
</feature>
<feature type="compositionally biased region" description="Acidic residues" evidence="19">
    <location>
        <begin position="1049"/>
        <end position="1065"/>
    </location>
</feature>
<dbReference type="Gene3D" id="2.60.40.150">
    <property type="entry name" value="C2 domain"/>
    <property type="match status" value="3"/>
</dbReference>
<dbReference type="GO" id="GO:0005813">
    <property type="term" value="C:centrosome"/>
    <property type="evidence" value="ECO:0007669"/>
    <property type="project" value="UniProtKB-SubCell"/>
</dbReference>
<accession>A0A6P5K7G9</accession>
<comment type="similarity">
    <text evidence="5">Belongs to the RPGRIP1 family.</text>
</comment>
<dbReference type="CDD" id="cd00030">
    <property type="entry name" value="C2"/>
    <property type="match status" value="1"/>
</dbReference>